<keyword evidence="1" id="KW-0547">Nucleotide-binding</keyword>
<dbReference type="AlphaFoldDB" id="A0A7V5U1V4"/>
<comment type="caution">
    <text evidence="4">The sequence shown here is derived from an EMBL/GenBank/DDBJ whole genome shotgun (WGS) entry which is preliminary data.</text>
</comment>
<dbReference type="GO" id="GO:0016887">
    <property type="term" value="F:ATP hydrolysis activity"/>
    <property type="evidence" value="ECO:0007669"/>
    <property type="project" value="InterPro"/>
</dbReference>
<evidence type="ECO:0000313" key="4">
    <source>
        <dbReference type="EMBL" id="HHI96527.1"/>
    </source>
</evidence>
<reference evidence="4" key="1">
    <citation type="journal article" date="2020" name="mSystems">
        <title>Genome- and Community-Level Interaction Insights into Carbon Utilization and Element Cycling Functions of Hydrothermarchaeota in Hydrothermal Sediment.</title>
        <authorList>
            <person name="Zhou Z."/>
            <person name="Liu Y."/>
            <person name="Xu W."/>
            <person name="Pan J."/>
            <person name="Luo Z.H."/>
            <person name="Li M."/>
        </authorList>
    </citation>
    <scope>NUCLEOTIDE SEQUENCE [LARGE SCALE GENOMIC DNA]</scope>
    <source>
        <strain evidence="4">HyVt-533</strain>
    </source>
</reference>
<protein>
    <submittedName>
        <fullName evidence="4">ATP-binding cassette domain-containing protein</fullName>
    </submittedName>
</protein>
<dbReference type="InterPro" id="IPR003593">
    <property type="entry name" value="AAA+_ATPase"/>
</dbReference>
<dbReference type="InterPro" id="IPR027417">
    <property type="entry name" value="P-loop_NTPase"/>
</dbReference>
<dbReference type="Pfam" id="PF00005">
    <property type="entry name" value="ABC_tran"/>
    <property type="match status" value="1"/>
</dbReference>
<dbReference type="GO" id="GO:0005524">
    <property type="term" value="F:ATP binding"/>
    <property type="evidence" value="ECO:0007669"/>
    <property type="project" value="UniProtKB-KW"/>
</dbReference>
<proteinExistence type="predicted"/>
<dbReference type="Gene3D" id="3.40.50.300">
    <property type="entry name" value="P-loop containing nucleotide triphosphate hydrolases"/>
    <property type="match status" value="1"/>
</dbReference>
<dbReference type="PANTHER" id="PTHR43423:SF1">
    <property type="entry name" value="ABC TRANSPORTER I FAMILY MEMBER 17"/>
    <property type="match status" value="1"/>
</dbReference>
<dbReference type="PROSITE" id="PS50893">
    <property type="entry name" value="ABC_TRANSPORTER_2"/>
    <property type="match status" value="1"/>
</dbReference>
<evidence type="ECO:0000259" key="3">
    <source>
        <dbReference type="PROSITE" id="PS50893"/>
    </source>
</evidence>
<dbReference type="SMART" id="SM00382">
    <property type="entry name" value="AAA"/>
    <property type="match status" value="1"/>
</dbReference>
<dbReference type="PANTHER" id="PTHR43423">
    <property type="entry name" value="ABC TRANSPORTER I FAMILY MEMBER 17"/>
    <property type="match status" value="1"/>
</dbReference>
<accession>A0A7V5U1V4</accession>
<organism evidence="4">
    <name type="scientific">Thermodesulfatator atlanticus</name>
    <dbReference type="NCBI Taxonomy" id="501497"/>
    <lineage>
        <taxon>Bacteria</taxon>
        <taxon>Pseudomonadati</taxon>
        <taxon>Thermodesulfobacteriota</taxon>
        <taxon>Thermodesulfobacteria</taxon>
        <taxon>Thermodesulfobacteriales</taxon>
        <taxon>Thermodesulfatatoraceae</taxon>
        <taxon>Thermodesulfatator</taxon>
    </lineage>
</organism>
<evidence type="ECO:0000256" key="1">
    <source>
        <dbReference type="ARBA" id="ARBA00022741"/>
    </source>
</evidence>
<dbReference type="Proteomes" id="UP000886101">
    <property type="component" value="Unassembled WGS sequence"/>
</dbReference>
<dbReference type="InterPro" id="IPR003439">
    <property type="entry name" value="ABC_transporter-like_ATP-bd"/>
</dbReference>
<sequence length="332" mass="37793">MVKPLFEIRGLFHAYRGKTALSVDHLIIPQGKITALIGPNGAGKSTFLRLLSFIEQPVRGKILYQGKALRLFEPATRKVVLLPQEPYLLRRSVFENVAYGLRIRGQKKGLRQRVYEALTLVGLAPEEFAQRPWYALSGGETQRVALASRLVLRPEVLLLDEPTSGVDAQSAFLIQKAVLEAQRLWGTNLIIATHDWDWVSEIADTWFYFAQQQVWEDIPLFVPGPWQKGPSFWVRPFRDGASLELEAPRQDSPGLAVFSSKEIKIYLQRPDKSLNILDFQIFKVSLNKKLGKIFVFLSREDISLVLESGAHLSLYPGQKVWLSFPQRAQKWL</sequence>
<dbReference type="SUPFAM" id="SSF52540">
    <property type="entry name" value="P-loop containing nucleoside triphosphate hydrolases"/>
    <property type="match status" value="1"/>
</dbReference>
<feature type="domain" description="ABC transporter" evidence="3">
    <location>
        <begin position="6"/>
        <end position="236"/>
    </location>
</feature>
<gene>
    <name evidence="4" type="ORF">ENJ96_01595</name>
</gene>
<evidence type="ECO:0000256" key="2">
    <source>
        <dbReference type="ARBA" id="ARBA00022840"/>
    </source>
</evidence>
<dbReference type="EMBL" id="DROK01000046">
    <property type="protein sequence ID" value="HHI96527.1"/>
    <property type="molecule type" value="Genomic_DNA"/>
</dbReference>
<keyword evidence="2 4" id="KW-0067">ATP-binding</keyword>
<name>A0A7V5U1V4_9BACT</name>